<proteinExistence type="predicted"/>
<name>A0A2A4SWH7_9DELT</name>
<dbReference type="InterPro" id="IPR011009">
    <property type="entry name" value="Kinase-like_dom_sf"/>
</dbReference>
<dbReference type="InterPro" id="IPR027417">
    <property type="entry name" value="P-loop_NTPase"/>
</dbReference>
<evidence type="ECO:0000259" key="2">
    <source>
        <dbReference type="PROSITE" id="PS50011"/>
    </source>
</evidence>
<comment type="caution">
    <text evidence="3">The sequence shown here is derived from an EMBL/GenBank/DDBJ whole genome shotgun (WGS) entry which is preliminary data.</text>
</comment>
<reference evidence="4" key="1">
    <citation type="submission" date="2017-08" db="EMBL/GenBank/DDBJ databases">
        <title>A dynamic microbial community with high functional redundancy inhabits the cold, oxic subseafloor aquifer.</title>
        <authorList>
            <person name="Tully B.J."/>
            <person name="Wheat C.G."/>
            <person name="Glazer B.T."/>
            <person name="Huber J.A."/>
        </authorList>
    </citation>
    <scope>NUCLEOTIDE SEQUENCE [LARGE SCALE GENOMIC DNA]</scope>
</reference>
<organism evidence="3 4">
    <name type="scientific">SAR324 cluster bacterium</name>
    <dbReference type="NCBI Taxonomy" id="2024889"/>
    <lineage>
        <taxon>Bacteria</taxon>
        <taxon>Deltaproteobacteria</taxon>
        <taxon>SAR324 cluster</taxon>
    </lineage>
</organism>
<dbReference type="Pfam" id="PF13191">
    <property type="entry name" value="AAA_16"/>
    <property type="match status" value="1"/>
</dbReference>
<sequence>MSFFPGYVKISELMDLSHSIVYLGVRESDGLPVIIKLLKEEFPEELLAKAKKEFHLSKHIKLTGVSWPLDLITTSRQLALVLENKNKLFLSVTLAQGAFSIPFFLKVALNLTKVFCEIHGKNIIHKDVRSNNILVNQETGEVDITGLFIHEFITQKGLILSKNLEEDSFVYTSPEQTGRISWQVDHRSDLYSLGVVFYEMLTGRVPFASHNPIVRIHGHIAKKPKDLQVYNPEIPEILNNIIQKLLSKSAEDRYQSAKGLQEDLQRCWLDSQNKQQLQSFKLAQQDTLDQFHMPTRLYGAQSNLLTLIDAFNRVCTGSVELMMVRGKAGMGKTSIIQELQKLVHKKGGFFTRGKFEKENKDTPYSSLIKAVQALVHQILTESEVEIEKWKNRFLESLGRNGQVVIDFIPEMEIVIGEQPKVPQLDAGEAQNRFNHIFQRLIHTFTLEGKPLVLFLDSFHWADSASIRLIQSFLSDLNSRYVFVIIAFRKSLVLQQHTLAMAVEEIEKSGTLVQDLEIKPLTSKDIELLVEEALGIQQDFHSLASLLYEKTDGNPFFVKQLLQTFHEKKLIYFDADKRLWSWDVYKIHLAGISDDVVELMADKILNLPPETVSMMQLASCMGSRFDMELLSLATEKSEGEILQILDQPISTGLIVSEQRLGNKEQEAQFEAVDGENEGGFRFLHSRVYHATYSMLSTEDKKSIHLRLGRLLLKTLPESELSKNAYKIVNHLNKGIRLITEANERQQLAGLNLLAGKKARASAAYDTAWKYFAFGTDLLTVDSWERDYELTKELYLRRSESEYFSGNTEAAEPIFSLLLKHVKTKSEKVEVINIKLNLYIKNGQLKQAVAIGIDALYSLFREKVPPNDAEVTIISQVMMQEMQATLDQTVIENLIFMMKMKKENQISIMEIMTNIIPAAYLIRRNLWILLTLKMVETSISHGNTKTSAYGYMNYAVILCSGLEDYNAGYSMGRLALNLNEKFNHVELSAKLNFLFGSYICHWKNDARECIKYLNRAYASGVEFGDFFNAANSVNFLLKTHIIVGSPLEEIQKEIQKHQDFIDQFNSKDLKNVIRVSSLILTLQEEGEEGVFKVNTQETAAILQELKQSRNSMPMQWYFLINAILSFHFYDYEEALAHIQESDKLIAGYSQLSVPEHYFYYSLIITVNYQNFSRDEKKRYWDLLKNNHQKLKKLASSCPSNFDDKYLLISAQMAAISGNFIDAIDLFDRAIQAAAKNGFLQNEAIANELAAKYFLSRNKKTIAQAYLKETCHAYMKWGASAKLRHLETTYPSLFIQTPLLRRASEPPLQGETYQEQAADFFDFADTIKSFQLISKEMSIKKLIEKILHVFLENAGAQKGVFLLDQDGQMIVKAEAAVDGVQVHSRCNHPLDTYPDIASNIIYYVIRTRKHVVLEDAGKQGMFIFDSYVIEQKPKSILCMPISTRGRVVGVIYLENNLTAHAFSQERVDLLLLLANQAAISLKNSLQYEHMAGMIETMKQNKVELEEKIIQLEHELEEKS</sequence>
<dbReference type="InterPro" id="IPR053159">
    <property type="entry name" value="Hybrid_Histidine_Kinase"/>
</dbReference>
<dbReference type="SUPFAM" id="SSF55781">
    <property type="entry name" value="GAF domain-like"/>
    <property type="match status" value="1"/>
</dbReference>
<dbReference type="GO" id="GO:0004672">
    <property type="term" value="F:protein kinase activity"/>
    <property type="evidence" value="ECO:0007669"/>
    <property type="project" value="InterPro"/>
</dbReference>
<feature type="domain" description="Protein kinase" evidence="2">
    <location>
        <begin position="7"/>
        <end position="269"/>
    </location>
</feature>
<accession>A0A2A4SWH7</accession>
<dbReference type="InterPro" id="IPR029016">
    <property type="entry name" value="GAF-like_dom_sf"/>
</dbReference>
<dbReference type="GO" id="GO:0005524">
    <property type="term" value="F:ATP binding"/>
    <property type="evidence" value="ECO:0007669"/>
    <property type="project" value="InterPro"/>
</dbReference>
<feature type="coiled-coil region" evidence="1">
    <location>
        <begin position="1484"/>
        <end position="1511"/>
    </location>
</feature>
<evidence type="ECO:0000256" key="1">
    <source>
        <dbReference type="SAM" id="Coils"/>
    </source>
</evidence>
<evidence type="ECO:0000313" key="4">
    <source>
        <dbReference type="Proteomes" id="UP000218113"/>
    </source>
</evidence>
<dbReference type="InterPro" id="IPR000719">
    <property type="entry name" value="Prot_kinase_dom"/>
</dbReference>
<dbReference type="InterPro" id="IPR008266">
    <property type="entry name" value="Tyr_kinase_AS"/>
</dbReference>
<dbReference type="Gene3D" id="3.40.50.300">
    <property type="entry name" value="P-loop containing nucleotide triphosphate hydrolases"/>
    <property type="match status" value="1"/>
</dbReference>
<dbReference type="PROSITE" id="PS50011">
    <property type="entry name" value="PROTEIN_KINASE_DOM"/>
    <property type="match status" value="1"/>
</dbReference>
<dbReference type="Gene3D" id="1.10.510.10">
    <property type="entry name" value="Transferase(Phosphotransferase) domain 1"/>
    <property type="match status" value="1"/>
</dbReference>
<dbReference type="InterPro" id="IPR003018">
    <property type="entry name" value="GAF"/>
</dbReference>
<dbReference type="Pfam" id="PF00069">
    <property type="entry name" value="Pkinase"/>
    <property type="match status" value="1"/>
</dbReference>
<dbReference type="Proteomes" id="UP000218113">
    <property type="component" value="Unassembled WGS sequence"/>
</dbReference>
<dbReference type="SUPFAM" id="SSF56112">
    <property type="entry name" value="Protein kinase-like (PK-like)"/>
    <property type="match status" value="1"/>
</dbReference>
<protein>
    <recommendedName>
        <fullName evidence="2">Protein kinase domain-containing protein</fullName>
    </recommendedName>
</protein>
<dbReference type="Pfam" id="PF25503">
    <property type="entry name" value="TPR_CHK1"/>
    <property type="match status" value="1"/>
</dbReference>
<keyword evidence="1" id="KW-0175">Coiled coil</keyword>
<gene>
    <name evidence="3" type="ORF">COB67_10855</name>
</gene>
<dbReference type="SUPFAM" id="SSF52540">
    <property type="entry name" value="P-loop containing nucleoside triphosphate hydrolases"/>
    <property type="match status" value="1"/>
</dbReference>
<dbReference type="SMART" id="SM00065">
    <property type="entry name" value="GAF"/>
    <property type="match status" value="1"/>
</dbReference>
<dbReference type="SMART" id="SM00220">
    <property type="entry name" value="S_TKc"/>
    <property type="match status" value="1"/>
</dbReference>
<evidence type="ECO:0000313" key="3">
    <source>
        <dbReference type="EMBL" id="PCI25235.1"/>
    </source>
</evidence>
<dbReference type="InterPro" id="IPR041664">
    <property type="entry name" value="AAA_16"/>
</dbReference>
<dbReference type="Pfam" id="PF13185">
    <property type="entry name" value="GAF_2"/>
    <property type="match status" value="1"/>
</dbReference>
<dbReference type="PANTHER" id="PTHR43642">
    <property type="entry name" value="HYBRID SIGNAL TRANSDUCTION HISTIDINE KINASE G"/>
    <property type="match status" value="1"/>
</dbReference>
<dbReference type="PROSITE" id="PS00109">
    <property type="entry name" value="PROTEIN_KINASE_TYR"/>
    <property type="match status" value="1"/>
</dbReference>
<dbReference type="EMBL" id="NVSR01000115">
    <property type="protein sequence ID" value="PCI25235.1"/>
    <property type="molecule type" value="Genomic_DNA"/>
</dbReference>
<dbReference type="PANTHER" id="PTHR43642:SF1">
    <property type="entry name" value="HYBRID SIGNAL TRANSDUCTION HISTIDINE KINASE G"/>
    <property type="match status" value="1"/>
</dbReference>
<dbReference type="Gene3D" id="3.30.450.40">
    <property type="match status" value="1"/>
</dbReference>